<evidence type="ECO:0000256" key="2">
    <source>
        <dbReference type="SAM" id="MobiDB-lite"/>
    </source>
</evidence>
<evidence type="ECO:0000259" key="3">
    <source>
        <dbReference type="Pfam" id="PF24729"/>
    </source>
</evidence>
<gene>
    <name evidence="4" type="ORF">E0485_03315</name>
</gene>
<sequence length="68" mass="7875">MKQAIENNFSYHPPKNDQADRYEQIRNATKQLAYLLDSQCPDSREKSLAMTNLEQAVFWANASIARNE</sequence>
<protein>
    <recommendedName>
        <fullName evidence="3">Acb2/Tad1 hairpin domain-containing protein</fullName>
    </recommendedName>
</protein>
<evidence type="ECO:0000313" key="5">
    <source>
        <dbReference type="Proteomes" id="UP000295418"/>
    </source>
</evidence>
<dbReference type="Pfam" id="PF24729">
    <property type="entry name" value="Acb2_Tad1_hairpin"/>
    <property type="match status" value="1"/>
</dbReference>
<evidence type="ECO:0000256" key="1">
    <source>
        <dbReference type="ARBA" id="ARBA00022741"/>
    </source>
</evidence>
<accession>A0A4R4EKS1</accession>
<dbReference type="OrthoDB" id="4257351at2"/>
<keyword evidence="5" id="KW-1185">Reference proteome</keyword>
<organism evidence="4 5">
    <name type="scientific">Paenibacillus albiflavus</name>
    <dbReference type="NCBI Taxonomy" id="2545760"/>
    <lineage>
        <taxon>Bacteria</taxon>
        <taxon>Bacillati</taxon>
        <taxon>Bacillota</taxon>
        <taxon>Bacilli</taxon>
        <taxon>Bacillales</taxon>
        <taxon>Paenibacillaceae</taxon>
        <taxon>Paenibacillus</taxon>
    </lineage>
</organism>
<feature type="domain" description="Acb2/Tad1 hairpin" evidence="3">
    <location>
        <begin position="1"/>
        <end position="65"/>
    </location>
</feature>
<dbReference type="Proteomes" id="UP000295418">
    <property type="component" value="Unassembled WGS sequence"/>
</dbReference>
<comment type="caution">
    <text evidence="4">The sequence shown here is derived from an EMBL/GenBank/DDBJ whole genome shotgun (WGS) entry which is preliminary data.</text>
</comment>
<dbReference type="InterPro" id="IPR056098">
    <property type="entry name" value="Acb2/Tad1_hairpin"/>
</dbReference>
<name>A0A4R4EKS1_9BACL</name>
<dbReference type="GO" id="GO:0000166">
    <property type="term" value="F:nucleotide binding"/>
    <property type="evidence" value="ECO:0007669"/>
    <property type="project" value="UniProtKB-KW"/>
</dbReference>
<dbReference type="AlphaFoldDB" id="A0A4R4EKS1"/>
<evidence type="ECO:0000313" key="4">
    <source>
        <dbReference type="EMBL" id="TCZ79910.1"/>
    </source>
</evidence>
<reference evidence="4 5" key="1">
    <citation type="submission" date="2019-03" db="EMBL/GenBank/DDBJ databases">
        <authorList>
            <person name="Kim M.K.M."/>
        </authorList>
    </citation>
    <scope>NUCLEOTIDE SEQUENCE [LARGE SCALE GENOMIC DNA]</scope>
    <source>
        <strain evidence="4 5">18JY21-1</strain>
    </source>
</reference>
<dbReference type="RefSeq" id="WP_132416555.1">
    <property type="nucleotide sequence ID" value="NZ_SKFG01000002.1"/>
</dbReference>
<feature type="region of interest" description="Disordered" evidence="2">
    <location>
        <begin position="1"/>
        <end position="20"/>
    </location>
</feature>
<feature type="compositionally biased region" description="Polar residues" evidence="2">
    <location>
        <begin position="1"/>
        <end position="10"/>
    </location>
</feature>
<dbReference type="EMBL" id="SKFG01000002">
    <property type="protein sequence ID" value="TCZ79910.1"/>
    <property type="molecule type" value="Genomic_DNA"/>
</dbReference>
<keyword evidence="1" id="KW-0547">Nucleotide-binding</keyword>
<proteinExistence type="predicted"/>